<evidence type="ECO:0000313" key="2">
    <source>
        <dbReference type="Proteomes" id="UP000641741"/>
    </source>
</evidence>
<protein>
    <recommendedName>
        <fullName evidence="3">Sensory transduction regulator</fullName>
    </recommendedName>
</protein>
<gene>
    <name evidence="1" type="ORF">H8S02_03480</name>
</gene>
<name>A0ABR7GL59_9FIRM</name>
<sequence>MNDVLNQNGFRAEIMQQEGAPTILRCEAMRQGKVAKDVVIEACFIPMQLPDENMGLLQFFVTLFQGAPEEHKVQLHRACDYCNGFCALGAFGFYEQAGQIYLKHNTLVDGSLELDKIIPFVADNISVLLAAVSRFIDGLAQVAYAGMTLDAVIDQELFPKMN</sequence>
<evidence type="ECO:0008006" key="3">
    <source>
        <dbReference type="Google" id="ProtNLM"/>
    </source>
</evidence>
<accession>A0ABR7GL59</accession>
<comment type="caution">
    <text evidence="1">The sequence shown here is derived from an EMBL/GenBank/DDBJ whole genome shotgun (WGS) entry which is preliminary data.</text>
</comment>
<proteinExistence type="predicted"/>
<reference evidence="1 2" key="1">
    <citation type="submission" date="2020-08" db="EMBL/GenBank/DDBJ databases">
        <title>Genome public.</title>
        <authorList>
            <person name="Liu C."/>
            <person name="Sun Q."/>
        </authorList>
    </citation>
    <scope>NUCLEOTIDE SEQUENCE [LARGE SCALE GENOMIC DNA]</scope>
    <source>
        <strain evidence="1 2">M2</strain>
    </source>
</reference>
<dbReference type="EMBL" id="JACOPK010000002">
    <property type="protein sequence ID" value="MBC5695011.1"/>
    <property type="molecule type" value="Genomic_DNA"/>
</dbReference>
<dbReference type="RefSeq" id="WP_186969313.1">
    <property type="nucleotide sequence ID" value="NZ_JACOPK010000002.1"/>
</dbReference>
<evidence type="ECO:0000313" key="1">
    <source>
        <dbReference type="EMBL" id="MBC5695011.1"/>
    </source>
</evidence>
<dbReference type="Proteomes" id="UP000641741">
    <property type="component" value="Unassembled WGS sequence"/>
</dbReference>
<keyword evidence="2" id="KW-1185">Reference proteome</keyword>
<organism evidence="1 2">
    <name type="scientific">Agathobaculum hominis</name>
    <dbReference type="NCBI Taxonomy" id="2763014"/>
    <lineage>
        <taxon>Bacteria</taxon>
        <taxon>Bacillati</taxon>
        <taxon>Bacillota</taxon>
        <taxon>Clostridia</taxon>
        <taxon>Eubacteriales</taxon>
        <taxon>Butyricicoccaceae</taxon>
        <taxon>Agathobaculum</taxon>
    </lineage>
</organism>